<feature type="signal peptide" evidence="2">
    <location>
        <begin position="1"/>
        <end position="23"/>
    </location>
</feature>
<evidence type="ECO:0000313" key="4">
    <source>
        <dbReference type="EMBL" id="WOV83305.1"/>
    </source>
</evidence>
<protein>
    <submittedName>
        <fullName evidence="4">FixH family protein</fullName>
    </submittedName>
</protein>
<name>A0ABZ0KSN9_9BACL</name>
<reference evidence="4 5" key="1">
    <citation type="submission" date="2023-01" db="EMBL/GenBank/DDBJ databases">
        <title>Sporosarcina sp. nov., isolated from Korean tranditional fermented seafood 'Jeotgal'.</title>
        <authorList>
            <person name="Yang A.-I."/>
        </authorList>
    </citation>
    <scope>NUCLEOTIDE SEQUENCE [LARGE SCALE GENOMIC DNA]</scope>
    <source>
        <strain evidence="4 5">B2O-1</strain>
    </source>
</reference>
<dbReference type="Gene3D" id="2.60.40.10">
    <property type="entry name" value="Immunoglobulins"/>
    <property type="match status" value="1"/>
</dbReference>
<feature type="region of interest" description="Disordered" evidence="1">
    <location>
        <begin position="137"/>
        <end position="161"/>
    </location>
</feature>
<dbReference type="InterPro" id="IPR032693">
    <property type="entry name" value="YtkA-like_dom"/>
</dbReference>
<evidence type="ECO:0000259" key="3">
    <source>
        <dbReference type="PROSITE" id="PS50268"/>
    </source>
</evidence>
<feature type="domain" description="Cadherin" evidence="3">
    <location>
        <begin position="38"/>
        <end position="161"/>
    </location>
</feature>
<dbReference type="PROSITE" id="PS50268">
    <property type="entry name" value="CADHERIN_2"/>
    <property type="match status" value="1"/>
</dbReference>
<sequence length="257" mass="28372">MKKRHLAISTALIALLATGCAQNDEDTNASTDEEVSLVPISVDLTVPETGEAGETVQLSAAVTQGDEKVTDANDVEYEIWEEGKKEDSWMVKSEQKTDGVYEADAKFDHDGLYHVQVHVTARDMHTMPMKEITIGAGAEAQAATETEGEDSEEHHHGTEGFSMHFMEPEDVKVNEPSMMMVHLQQGENPLEKARVRLEIVVNDKKDEAQWIDLSEDKAGQYTGEVTFETAGTANITVHVEGDEGLHEHETHEITISE</sequence>
<proteinExistence type="predicted"/>
<gene>
    <name evidence="4" type="ORF">PGH26_10250</name>
</gene>
<dbReference type="RefSeq" id="WP_323690992.1">
    <property type="nucleotide sequence ID" value="NZ_CP116341.1"/>
</dbReference>
<keyword evidence="2" id="KW-0732">Signal</keyword>
<organism evidence="4 5">
    <name type="scientific">Sporosarcina jeotgali</name>
    <dbReference type="NCBI Taxonomy" id="3020056"/>
    <lineage>
        <taxon>Bacteria</taxon>
        <taxon>Bacillati</taxon>
        <taxon>Bacillota</taxon>
        <taxon>Bacilli</taxon>
        <taxon>Bacillales</taxon>
        <taxon>Caryophanaceae</taxon>
        <taxon>Sporosarcina</taxon>
    </lineage>
</organism>
<dbReference type="InterPro" id="IPR002126">
    <property type="entry name" value="Cadherin-like_dom"/>
</dbReference>
<keyword evidence="5" id="KW-1185">Reference proteome</keyword>
<dbReference type="EMBL" id="CP116341">
    <property type="protein sequence ID" value="WOV83305.1"/>
    <property type="molecule type" value="Genomic_DNA"/>
</dbReference>
<evidence type="ECO:0000256" key="1">
    <source>
        <dbReference type="SAM" id="MobiDB-lite"/>
    </source>
</evidence>
<dbReference type="InterPro" id="IPR013783">
    <property type="entry name" value="Ig-like_fold"/>
</dbReference>
<dbReference type="Proteomes" id="UP001303532">
    <property type="component" value="Chromosome"/>
</dbReference>
<dbReference type="CDD" id="cd13120">
    <property type="entry name" value="BF2867_like_N"/>
    <property type="match status" value="1"/>
</dbReference>
<dbReference type="PROSITE" id="PS51257">
    <property type="entry name" value="PROKAR_LIPOPROTEIN"/>
    <property type="match status" value="1"/>
</dbReference>
<feature type="chain" id="PRO_5046134565" evidence="2">
    <location>
        <begin position="24"/>
        <end position="257"/>
    </location>
</feature>
<evidence type="ECO:0000313" key="5">
    <source>
        <dbReference type="Proteomes" id="UP001303532"/>
    </source>
</evidence>
<evidence type="ECO:0000256" key="2">
    <source>
        <dbReference type="SAM" id="SignalP"/>
    </source>
</evidence>
<dbReference type="Pfam" id="PF13115">
    <property type="entry name" value="YtkA"/>
    <property type="match status" value="2"/>
</dbReference>
<accession>A0ABZ0KSN9</accession>